<sequence>DGSWRAKDKRQKGDGGSQCVG</sequence>
<feature type="non-terminal residue" evidence="2">
    <location>
        <position position="1"/>
    </location>
</feature>
<evidence type="ECO:0000313" key="2">
    <source>
        <dbReference type="EMBL" id="EJW95138.1"/>
    </source>
</evidence>
<feature type="region of interest" description="Disordered" evidence="1">
    <location>
        <begin position="1"/>
        <end position="21"/>
    </location>
</feature>
<organism evidence="2">
    <name type="scientific">gut metagenome</name>
    <dbReference type="NCBI Taxonomy" id="749906"/>
    <lineage>
        <taxon>unclassified sequences</taxon>
        <taxon>metagenomes</taxon>
        <taxon>organismal metagenomes</taxon>
    </lineage>
</organism>
<gene>
    <name evidence="2" type="ORF">EVA_16754</name>
</gene>
<proteinExistence type="predicted"/>
<protein>
    <submittedName>
        <fullName evidence="2">Uncharacterized protein</fullName>
    </submittedName>
</protein>
<name>J9FL43_9ZZZZ</name>
<accession>J9FL43</accession>
<comment type="caution">
    <text evidence="2">The sequence shown here is derived from an EMBL/GenBank/DDBJ whole genome shotgun (WGS) entry which is preliminary data.</text>
</comment>
<dbReference type="AlphaFoldDB" id="J9FL43"/>
<dbReference type="EMBL" id="AMCI01005977">
    <property type="protein sequence ID" value="EJW95138.1"/>
    <property type="molecule type" value="Genomic_DNA"/>
</dbReference>
<evidence type="ECO:0000256" key="1">
    <source>
        <dbReference type="SAM" id="MobiDB-lite"/>
    </source>
</evidence>
<reference evidence="2" key="1">
    <citation type="journal article" date="2012" name="PLoS ONE">
        <title>Gene sets for utilization of primary and secondary nutrition supplies in the distal gut of endangered iberian lynx.</title>
        <authorList>
            <person name="Alcaide M."/>
            <person name="Messina E."/>
            <person name="Richter M."/>
            <person name="Bargiela R."/>
            <person name="Peplies J."/>
            <person name="Huws S.A."/>
            <person name="Newbold C.J."/>
            <person name="Golyshin P.N."/>
            <person name="Simon M.A."/>
            <person name="Lopez G."/>
            <person name="Yakimov M.M."/>
            <person name="Ferrer M."/>
        </authorList>
    </citation>
    <scope>NUCLEOTIDE SEQUENCE</scope>
</reference>